<evidence type="ECO:0000256" key="2">
    <source>
        <dbReference type="SAM" id="Phobius"/>
    </source>
</evidence>
<feature type="region of interest" description="Disordered" evidence="1">
    <location>
        <begin position="447"/>
        <end position="489"/>
    </location>
</feature>
<organism evidence="3 4">
    <name type="scientific">Dendrothele bispora (strain CBS 962.96)</name>
    <dbReference type="NCBI Taxonomy" id="1314807"/>
    <lineage>
        <taxon>Eukaryota</taxon>
        <taxon>Fungi</taxon>
        <taxon>Dikarya</taxon>
        <taxon>Basidiomycota</taxon>
        <taxon>Agaricomycotina</taxon>
        <taxon>Agaricomycetes</taxon>
        <taxon>Agaricomycetidae</taxon>
        <taxon>Agaricales</taxon>
        <taxon>Agaricales incertae sedis</taxon>
        <taxon>Dendrothele</taxon>
    </lineage>
</organism>
<dbReference type="Proteomes" id="UP000297245">
    <property type="component" value="Unassembled WGS sequence"/>
</dbReference>
<evidence type="ECO:0008006" key="5">
    <source>
        <dbReference type="Google" id="ProtNLM"/>
    </source>
</evidence>
<sequence length="698" mass="79442">MVRMKAWGNSRGLRVFGTVHQAVPWPWLDLSDPDKFQPRASPPRPRSHNEWSRYPQAQFANWTQFQQEKSGIASLVRGNTRTQTPCSVYKVNIYEDGTFHNSDSSEVLSDDTEPARRSAKEFWDYLKEPPSPEVRVRAFFVDQLSGPVLQMLGTKFHIEPFFFSSSLNLIPTQYQEQVQGDHITITLQFIRPIATHSSKYRADPGINIQGPLELRSEPDKVLLPDFLAFHIVRRNANTNSSKTTPVTPSRTFPRYESADGSILNEHSYHHQQSSSGSSTSAATRGDVSTIISYHRPEPYIMTTAKRLHDRLLTAGHSVYWSHIYKDTTPSGDPNFIALTLLWYALYSWDEVYELLFSEVTLLESETLSTIPSEDNPNEDGHSEISKFSHKLHVIRAHLLHHESLLIDFRKRVIFLRDARHPTYTGKTGFAENTIYGSGKAAKRRYSARTGGIGPLGPVTSPSSSRRRSSASEQERERDNSGQTLRPLAIPTPILPTEDSIYEEPESDDHSETQEMLKKAKTEEGFREVLLFKECANLIHEIDRVERSRDMLDRRLANLVGFAFSSINIEDSKRMRMLAERSGRDSAVMKQISYLTMFFLPASVVATVLGMSTLSEIDHKALITFFAASLPLTGAIWFLVQYDPTNRLNIELLRTKLPILFVSVALGISKYVNKWNSRNMEIRLERMEQGLTNDQRESA</sequence>
<accession>A0A4S8M134</accession>
<evidence type="ECO:0000313" key="3">
    <source>
        <dbReference type="EMBL" id="THU95318.1"/>
    </source>
</evidence>
<dbReference type="AlphaFoldDB" id="A0A4S8M134"/>
<dbReference type="Gene3D" id="1.20.58.340">
    <property type="entry name" value="Magnesium transport protein CorA, transmembrane region"/>
    <property type="match status" value="1"/>
</dbReference>
<name>A0A4S8M134_DENBC</name>
<dbReference type="EMBL" id="ML179203">
    <property type="protein sequence ID" value="THU95318.1"/>
    <property type="molecule type" value="Genomic_DNA"/>
</dbReference>
<gene>
    <name evidence="3" type="ORF">K435DRAFT_133450</name>
</gene>
<keyword evidence="2" id="KW-1133">Transmembrane helix</keyword>
<protein>
    <recommendedName>
        <fullName evidence="5">Cora-domain-containing protein</fullName>
    </recommendedName>
</protein>
<keyword evidence="4" id="KW-1185">Reference proteome</keyword>
<reference evidence="3 4" key="1">
    <citation type="journal article" date="2019" name="Nat. Ecol. Evol.">
        <title>Megaphylogeny resolves global patterns of mushroom evolution.</title>
        <authorList>
            <person name="Varga T."/>
            <person name="Krizsan K."/>
            <person name="Foldi C."/>
            <person name="Dima B."/>
            <person name="Sanchez-Garcia M."/>
            <person name="Sanchez-Ramirez S."/>
            <person name="Szollosi G.J."/>
            <person name="Szarkandi J.G."/>
            <person name="Papp V."/>
            <person name="Albert L."/>
            <person name="Andreopoulos W."/>
            <person name="Angelini C."/>
            <person name="Antonin V."/>
            <person name="Barry K.W."/>
            <person name="Bougher N.L."/>
            <person name="Buchanan P."/>
            <person name="Buyck B."/>
            <person name="Bense V."/>
            <person name="Catcheside P."/>
            <person name="Chovatia M."/>
            <person name="Cooper J."/>
            <person name="Damon W."/>
            <person name="Desjardin D."/>
            <person name="Finy P."/>
            <person name="Geml J."/>
            <person name="Haridas S."/>
            <person name="Hughes K."/>
            <person name="Justo A."/>
            <person name="Karasinski D."/>
            <person name="Kautmanova I."/>
            <person name="Kiss B."/>
            <person name="Kocsube S."/>
            <person name="Kotiranta H."/>
            <person name="LaButti K.M."/>
            <person name="Lechner B.E."/>
            <person name="Liimatainen K."/>
            <person name="Lipzen A."/>
            <person name="Lukacs Z."/>
            <person name="Mihaltcheva S."/>
            <person name="Morgado L.N."/>
            <person name="Niskanen T."/>
            <person name="Noordeloos M.E."/>
            <person name="Ohm R.A."/>
            <person name="Ortiz-Santana B."/>
            <person name="Ovrebo C."/>
            <person name="Racz N."/>
            <person name="Riley R."/>
            <person name="Savchenko A."/>
            <person name="Shiryaev A."/>
            <person name="Soop K."/>
            <person name="Spirin V."/>
            <person name="Szebenyi C."/>
            <person name="Tomsovsky M."/>
            <person name="Tulloss R.E."/>
            <person name="Uehling J."/>
            <person name="Grigoriev I.V."/>
            <person name="Vagvolgyi C."/>
            <person name="Papp T."/>
            <person name="Martin F.M."/>
            <person name="Miettinen O."/>
            <person name="Hibbett D.S."/>
            <person name="Nagy L.G."/>
        </authorList>
    </citation>
    <scope>NUCLEOTIDE SEQUENCE [LARGE SCALE GENOMIC DNA]</scope>
    <source>
        <strain evidence="3 4">CBS 962.96</strain>
    </source>
</reference>
<keyword evidence="2" id="KW-0812">Transmembrane</keyword>
<evidence type="ECO:0000313" key="4">
    <source>
        <dbReference type="Proteomes" id="UP000297245"/>
    </source>
</evidence>
<feature type="transmembrane region" description="Helical" evidence="2">
    <location>
        <begin position="591"/>
        <end position="613"/>
    </location>
</feature>
<proteinExistence type="predicted"/>
<feature type="transmembrane region" description="Helical" evidence="2">
    <location>
        <begin position="651"/>
        <end position="672"/>
    </location>
</feature>
<evidence type="ECO:0000256" key="1">
    <source>
        <dbReference type="SAM" id="MobiDB-lite"/>
    </source>
</evidence>
<keyword evidence="2" id="KW-0472">Membrane</keyword>
<dbReference type="OrthoDB" id="3231000at2759"/>
<feature type="transmembrane region" description="Helical" evidence="2">
    <location>
        <begin position="620"/>
        <end position="639"/>
    </location>
</feature>